<evidence type="ECO:0000313" key="4">
    <source>
        <dbReference type="EMBL" id="KAI6660598.1"/>
    </source>
</evidence>
<protein>
    <submittedName>
        <fullName evidence="4">Protein SCAF8-like</fullName>
    </submittedName>
</protein>
<comment type="caution">
    <text evidence="4">The sequence shown here is derived from an EMBL/GenBank/DDBJ whole genome shotgun (WGS) entry which is preliminary data.</text>
</comment>
<dbReference type="GO" id="GO:0005634">
    <property type="term" value="C:nucleus"/>
    <property type="evidence" value="ECO:0007669"/>
    <property type="project" value="TreeGrafter"/>
</dbReference>
<feature type="region of interest" description="Disordered" evidence="2">
    <location>
        <begin position="317"/>
        <end position="376"/>
    </location>
</feature>
<dbReference type="FunFam" id="1.25.40.90:FF:000004">
    <property type="entry name" value="splicing factor, arginine/serine-rich 15"/>
    <property type="match status" value="1"/>
</dbReference>
<sequence>MATEEFDIENDQGLSGMELVKCFNSELNSMCETKPPVSKAKMNSVTKSAMKAHRMYKHVVHCVEKFIQKCRPEYKVPGLYVMDSIVRQSRHYFPNEKDVFAPRFSKNIQTTFKNLLKCRVVEIPKLVRVLNLWQKNGIYSPSVIQPLLGMVAPRPGSHSSNSKSGSKHDPSMNAAEVVAANAVAIIQQQQTHIQALLQQQAQQQLANLSPNLLQNIQSLQSLLSNANIVTPITAPAISANASMSIPLSSTLEKLKEAASSVLGLTGSTASGTAHSSSMADLEPAQEFKPKLKPHQLQHINQFLEQQETAQNHEYINDVQTTGVPPPPPPPPPPVPSSDSQQRRMERNLREFEREHKISHKRSSHDPWSEKRSRHSGKLLHKERIEQISDDEGGVDMDVGTPSPPIFEDTTRSFLDDFDYGDDQGEDERIEEQKRRVTQERNRVAKLSERNVIRFSSPTSVSPQLPMPMRPSFQPPQPIHPNQQPNPIHDDKIGDSIPTISRIQLGPSKQSPERTRPPSFIPNVIPMNPPPNQSIPPVRLPWIDPSLRPPPGLPMHAFPRPMLPTLPPGLPSRHLFPPPPFITPQQQRPPFSLPPPRHPFHPHTDFVPPTRPPVPQDNYPAHRADYPPKDVYHTRERDVYSSSGPRISSPICDNSDSPRGAFSRWRNTPSPPPEPRERDKKRQRFRRDSKDPPYEYEERRRYRSRSRSPDRDKDRERRRKRHNSYSPIERREKNKRRDKSRSPREKRKRRESEIKERDRTRITKDTESSYQSPPSKWKALETIEFSSSVKEQEGEKLQEIHKVNLRKENDKEKKHSFSLAKVKCISVLSSTIWVQVKKVAPNSERIIREKCEEFGSIVSFDLIPSRGCAYVEMETRESADKLVNVEREIKLGGINSKLVYAPGKGVKDDNFKQHWDSTHGITYLPWSIVTDKGIDLSELQEGGILDPDTLPPGVVVPEKKMYNPNIPPIFMPLPPMIPTFPPPPLTPSAAAIIPPTQSSFPGPPSVGLLPLPIPNSQPSNTPVLLNMPITSDVNQLNDHTMITASSPAASTDSTESINNANERNISTLTAPHVNTPERHPVPPTGPFPYLPKEFGHNPRLNIRPQSENEIEQFHNPPPFFAPPRPHRPPRPMFPPSPEFRAPPPGPIDPRFRQPRFPNMRPPSLPHPDHRFRIPPPIHMRGPPNMPHEFRVPPPRIHPPPIRHEFKVPALPAELKDNHITDSNNIETTAFPRPSTPPGYDKGPQKSEQSDTPTSSLEKDNSLAPPPTGRSPRDVSPTKTPEDSSSENTDLSISRPNKPLVAEYSGIYSPHSDDGSGEASEQKAQKSSPKT</sequence>
<feature type="compositionally biased region" description="Polar residues" evidence="2">
    <location>
        <begin position="453"/>
        <end position="462"/>
    </location>
</feature>
<dbReference type="Gene3D" id="1.25.40.90">
    <property type="match status" value="1"/>
</dbReference>
<feature type="compositionally biased region" description="Pro residues" evidence="2">
    <location>
        <begin position="464"/>
        <end position="478"/>
    </location>
</feature>
<feature type="region of interest" description="Disordered" evidence="2">
    <location>
        <begin position="557"/>
        <end position="774"/>
    </location>
</feature>
<dbReference type="InterPro" id="IPR035979">
    <property type="entry name" value="RBD_domain_sf"/>
</dbReference>
<reference evidence="4 5" key="1">
    <citation type="journal article" date="2023" name="BMC Biol.">
        <title>The compact genome of the sponge Oopsacas minuta (Hexactinellida) is lacking key metazoan core genes.</title>
        <authorList>
            <person name="Santini S."/>
            <person name="Schenkelaars Q."/>
            <person name="Jourda C."/>
            <person name="Duchesne M."/>
            <person name="Belahbib H."/>
            <person name="Rocher C."/>
            <person name="Selva M."/>
            <person name="Riesgo A."/>
            <person name="Vervoort M."/>
            <person name="Leys S.P."/>
            <person name="Kodjabachian L."/>
            <person name="Le Bivic A."/>
            <person name="Borchiellini C."/>
            <person name="Claverie J.M."/>
            <person name="Renard E."/>
        </authorList>
    </citation>
    <scope>NUCLEOTIDE SEQUENCE [LARGE SCALE GENOMIC DNA]</scope>
    <source>
        <strain evidence="4">SPO-2</strain>
    </source>
</reference>
<feature type="compositionally biased region" description="Polar residues" evidence="2">
    <location>
        <begin position="1284"/>
        <end position="1293"/>
    </location>
</feature>
<dbReference type="GO" id="GO:0003723">
    <property type="term" value="F:RNA binding"/>
    <property type="evidence" value="ECO:0007669"/>
    <property type="project" value="UniProtKB-KW"/>
</dbReference>
<gene>
    <name evidence="4" type="ORF">LOD99_14182</name>
</gene>
<name>A0AAV7KH19_9METZ</name>
<evidence type="ECO:0000259" key="3">
    <source>
        <dbReference type="PROSITE" id="PS51391"/>
    </source>
</evidence>
<feature type="region of interest" description="Disordered" evidence="2">
    <location>
        <begin position="418"/>
        <end position="538"/>
    </location>
</feature>
<dbReference type="InterPro" id="IPR006569">
    <property type="entry name" value="CID_dom"/>
</dbReference>
<feature type="compositionally biased region" description="Polar residues" evidence="2">
    <location>
        <begin position="639"/>
        <end position="656"/>
    </location>
</feature>
<dbReference type="PROSITE" id="PS51391">
    <property type="entry name" value="CID"/>
    <property type="match status" value="1"/>
</dbReference>
<dbReference type="Pfam" id="PF00076">
    <property type="entry name" value="RRM_1"/>
    <property type="match status" value="1"/>
</dbReference>
<dbReference type="SMART" id="SM00582">
    <property type="entry name" value="RPR"/>
    <property type="match status" value="1"/>
</dbReference>
<evidence type="ECO:0000256" key="2">
    <source>
        <dbReference type="SAM" id="MobiDB-lite"/>
    </source>
</evidence>
<dbReference type="PANTHER" id="PTHR23140:SF4">
    <property type="entry name" value="PROTEIN CBR-NRD-1"/>
    <property type="match status" value="1"/>
</dbReference>
<dbReference type="InterPro" id="IPR000504">
    <property type="entry name" value="RRM_dom"/>
</dbReference>
<feature type="compositionally biased region" description="Acidic residues" evidence="2">
    <location>
        <begin position="418"/>
        <end position="429"/>
    </location>
</feature>
<dbReference type="CDD" id="cd16983">
    <property type="entry name" value="CID_SCAF8_like"/>
    <property type="match status" value="1"/>
</dbReference>
<accession>A0AAV7KH19</accession>
<dbReference type="InterPro" id="IPR008942">
    <property type="entry name" value="ENTH_VHS"/>
</dbReference>
<feature type="compositionally biased region" description="Polar residues" evidence="2">
    <location>
        <begin position="497"/>
        <end position="509"/>
    </location>
</feature>
<dbReference type="Pfam" id="PF04818">
    <property type="entry name" value="CID"/>
    <property type="match status" value="1"/>
</dbReference>
<dbReference type="SUPFAM" id="SSF48464">
    <property type="entry name" value="ENTH/VHS domain"/>
    <property type="match status" value="1"/>
</dbReference>
<evidence type="ECO:0000256" key="1">
    <source>
        <dbReference type="ARBA" id="ARBA00022884"/>
    </source>
</evidence>
<dbReference type="PANTHER" id="PTHR23140">
    <property type="entry name" value="RNA PROCESSING PROTEIN LD23810P"/>
    <property type="match status" value="1"/>
</dbReference>
<proteinExistence type="predicted"/>
<evidence type="ECO:0000313" key="5">
    <source>
        <dbReference type="Proteomes" id="UP001165289"/>
    </source>
</evidence>
<dbReference type="InterPro" id="IPR051485">
    <property type="entry name" value="SR-CTD_assoc_factor"/>
</dbReference>
<feature type="compositionally biased region" description="Basic and acidic residues" evidence="2">
    <location>
        <begin position="619"/>
        <end position="638"/>
    </location>
</feature>
<organism evidence="4 5">
    <name type="scientific">Oopsacas minuta</name>
    <dbReference type="NCBI Taxonomy" id="111878"/>
    <lineage>
        <taxon>Eukaryota</taxon>
        <taxon>Metazoa</taxon>
        <taxon>Porifera</taxon>
        <taxon>Hexactinellida</taxon>
        <taxon>Hexasterophora</taxon>
        <taxon>Lyssacinosida</taxon>
        <taxon>Leucopsacidae</taxon>
        <taxon>Oopsacas</taxon>
    </lineage>
</organism>
<feature type="domain" description="CID" evidence="3">
    <location>
        <begin position="15"/>
        <end position="155"/>
    </location>
</feature>
<feature type="compositionally biased region" description="Basic and acidic residues" evidence="2">
    <location>
        <begin position="340"/>
        <end position="355"/>
    </location>
</feature>
<dbReference type="EMBL" id="JAKMXF010000033">
    <property type="protein sequence ID" value="KAI6660598.1"/>
    <property type="molecule type" value="Genomic_DNA"/>
</dbReference>
<dbReference type="Gene3D" id="3.30.70.330">
    <property type="match status" value="1"/>
</dbReference>
<feature type="compositionally biased region" description="Pro residues" evidence="2">
    <location>
        <begin position="323"/>
        <end position="335"/>
    </location>
</feature>
<feature type="compositionally biased region" description="Basic and acidic residues" evidence="2">
    <location>
        <begin position="749"/>
        <end position="766"/>
    </location>
</feature>
<feature type="compositionally biased region" description="Basic and acidic residues" evidence="2">
    <location>
        <begin position="430"/>
        <end position="451"/>
    </location>
</feature>
<feature type="compositionally biased region" description="Basic residues" evidence="2">
    <location>
        <begin position="732"/>
        <end position="748"/>
    </location>
</feature>
<feature type="region of interest" description="Disordered" evidence="2">
    <location>
        <begin position="1157"/>
        <end position="1329"/>
    </location>
</feature>
<feature type="compositionally biased region" description="Basic and acidic residues" evidence="2">
    <location>
        <begin position="673"/>
        <end position="699"/>
    </location>
</feature>
<dbReference type="Proteomes" id="UP001165289">
    <property type="component" value="Unassembled WGS sequence"/>
</dbReference>
<keyword evidence="1" id="KW-0694">RNA-binding</keyword>
<dbReference type="SUPFAM" id="SSF54928">
    <property type="entry name" value="RNA-binding domain, RBD"/>
    <property type="match status" value="1"/>
</dbReference>
<dbReference type="InterPro" id="IPR012677">
    <property type="entry name" value="Nucleotide-bd_a/b_plait_sf"/>
</dbReference>
<keyword evidence="5" id="KW-1185">Reference proteome</keyword>
<feature type="compositionally biased region" description="Pro residues" evidence="2">
    <location>
        <begin position="560"/>
        <end position="581"/>
    </location>
</feature>